<dbReference type="EMBL" id="CDMZ01003521">
    <property type="protein sequence ID" value="CEM46685.1"/>
    <property type="molecule type" value="Genomic_DNA"/>
</dbReference>
<keyword evidence="1" id="KW-0732">Signal</keyword>
<reference evidence="2" key="1">
    <citation type="submission" date="2014-11" db="EMBL/GenBank/DDBJ databases">
        <authorList>
            <person name="Otto D Thomas"/>
            <person name="Naeem Raeece"/>
        </authorList>
    </citation>
    <scope>NUCLEOTIDE SEQUENCE</scope>
</reference>
<proteinExistence type="predicted"/>
<organism evidence="2">
    <name type="scientific">Chromera velia CCMP2878</name>
    <dbReference type="NCBI Taxonomy" id="1169474"/>
    <lineage>
        <taxon>Eukaryota</taxon>
        <taxon>Sar</taxon>
        <taxon>Alveolata</taxon>
        <taxon>Colpodellida</taxon>
        <taxon>Chromeraceae</taxon>
        <taxon>Chromera</taxon>
    </lineage>
</organism>
<feature type="signal peptide" evidence="1">
    <location>
        <begin position="1"/>
        <end position="18"/>
    </location>
</feature>
<protein>
    <submittedName>
        <fullName evidence="2">Uncharacterized protein</fullName>
    </submittedName>
</protein>
<evidence type="ECO:0000256" key="1">
    <source>
        <dbReference type="SAM" id="SignalP"/>
    </source>
</evidence>
<evidence type="ECO:0000313" key="2">
    <source>
        <dbReference type="EMBL" id="CEM46685.1"/>
    </source>
</evidence>
<name>A0A0G4HQW1_9ALVE</name>
<dbReference type="VEuPathDB" id="CryptoDB:Cvel_7999"/>
<sequence>MSAFWFFFFAAALAPSHGECTRLRRSIPPPSLPPSQCTTAEQLKAPRVLHKRDGYYCQLQDWLEKGKLIGRGTRAQVSAVESKDTSVLPHSQDGKGYALQQGIGERFQKEACFADFADRIGVGPKVFLRVDCFDVFGRNMGSLVMERLYSGLVFSQGVVGEQESREKDERRENA</sequence>
<dbReference type="AlphaFoldDB" id="A0A0G4HQW1"/>
<feature type="chain" id="PRO_5005192105" evidence="1">
    <location>
        <begin position="19"/>
        <end position="174"/>
    </location>
</feature>
<gene>
    <name evidence="2" type="ORF">Cvel_7999</name>
</gene>
<accession>A0A0G4HQW1</accession>